<proteinExistence type="inferred from homology"/>
<evidence type="ECO:0000256" key="4">
    <source>
        <dbReference type="ARBA" id="ARBA00022801"/>
    </source>
</evidence>
<comment type="subcellular location">
    <subcellularLocation>
        <location evidence="6">Cytoplasm</location>
    </subcellularLocation>
</comment>
<comment type="subunit">
    <text evidence="6">Heterooligomer composed of large and small subunits.</text>
</comment>
<dbReference type="InterPro" id="IPR003761">
    <property type="entry name" value="Exonuc_VII_S"/>
</dbReference>
<dbReference type="EMBL" id="JARQDV010000015">
    <property type="protein sequence ID" value="MDT2965974.1"/>
    <property type="molecule type" value="Genomic_DNA"/>
</dbReference>
<evidence type="ECO:0000256" key="2">
    <source>
        <dbReference type="ARBA" id="ARBA00022490"/>
    </source>
</evidence>
<dbReference type="Proteomes" id="UP001268896">
    <property type="component" value="Unassembled WGS sequence"/>
</dbReference>
<dbReference type="EC" id="3.1.11.6" evidence="6"/>
<evidence type="ECO:0000313" key="7">
    <source>
        <dbReference type="EMBL" id="MDT2965974.1"/>
    </source>
</evidence>
<dbReference type="SUPFAM" id="SSF116842">
    <property type="entry name" value="XseB-like"/>
    <property type="match status" value="1"/>
</dbReference>
<dbReference type="EMBL" id="JARQDZ010000001">
    <property type="protein sequence ID" value="MDT2981503.1"/>
    <property type="molecule type" value="Genomic_DNA"/>
</dbReference>
<dbReference type="HAMAP" id="MF_00337">
    <property type="entry name" value="Exonuc_7_S"/>
    <property type="match status" value="1"/>
</dbReference>
<comment type="function">
    <text evidence="6">Bidirectionally degrades single-stranded DNA into large acid-insoluble oligonucleotides, which are then degraded further into small acid-soluble oligonucleotides.</text>
</comment>
<dbReference type="GO" id="GO:0005829">
    <property type="term" value="C:cytosol"/>
    <property type="evidence" value="ECO:0007669"/>
    <property type="project" value="TreeGrafter"/>
</dbReference>
<sequence length="73" mass="8295">MANPTFEESLQELEQIVTRLEQGDVPLEEALDAFQKGMVLSKQCKDTLSKAEKSLTKMMTESNEEVPFEEESQ</sequence>
<dbReference type="Proteomes" id="UP000286288">
    <property type="component" value="Unassembled WGS sequence"/>
</dbReference>
<evidence type="ECO:0000256" key="1">
    <source>
        <dbReference type="ARBA" id="ARBA00009998"/>
    </source>
</evidence>
<evidence type="ECO:0000256" key="3">
    <source>
        <dbReference type="ARBA" id="ARBA00022722"/>
    </source>
</evidence>
<keyword evidence="3 6" id="KW-0540">Nuclease</keyword>
<dbReference type="PANTHER" id="PTHR34137:SF1">
    <property type="entry name" value="EXODEOXYRIBONUCLEASE 7 SMALL SUBUNIT"/>
    <property type="match status" value="1"/>
</dbReference>
<dbReference type="Proteomes" id="UP001253851">
    <property type="component" value="Unassembled WGS sequence"/>
</dbReference>
<dbReference type="NCBIfam" id="NF002138">
    <property type="entry name" value="PRK00977.1-2"/>
    <property type="match status" value="1"/>
</dbReference>
<protein>
    <recommendedName>
        <fullName evidence="6">Exodeoxyribonuclease 7 small subunit</fullName>
        <ecNumber evidence="6">3.1.11.6</ecNumber>
    </recommendedName>
    <alternativeName>
        <fullName evidence="6">Exodeoxyribonuclease VII small subunit</fullName>
        <shortName evidence="6">Exonuclease VII small subunit</shortName>
    </alternativeName>
</protein>
<evidence type="ECO:0000256" key="6">
    <source>
        <dbReference type="HAMAP-Rule" id="MF_00337"/>
    </source>
</evidence>
<reference evidence="7 11" key="2">
    <citation type="submission" date="2023-03" db="EMBL/GenBank/DDBJ databases">
        <authorList>
            <person name="Shen W."/>
            <person name="Cai J."/>
        </authorList>
    </citation>
    <scope>NUCLEOTIDE SEQUENCE</scope>
    <source>
        <strain evidence="8 11">B516</strain>
        <strain evidence="7">K72-2</strain>
    </source>
</reference>
<evidence type="ECO:0000256" key="5">
    <source>
        <dbReference type="ARBA" id="ARBA00022839"/>
    </source>
</evidence>
<dbReference type="GO" id="GO:0008855">
    <property type="term" value="F:exodeoxyribonuclease VII activity"/>
    <property type="evidence" value="ECO:0007669"/>
    <property type="project" value="UniProtKB-UniRule"/>
</dbReference>
<dbReference type="NCBIfam" id="TIGR01280">
    <property type="entry name" value="xseB"/>
    <property type="match status" value="1"/>
</dbReference>
<gene>
    <name evidence="6" type="primary">xseB</name>
    <name evidence="9" type="ORF">DW084_04115</name>
    <name evidence="7" type="ORF">P7I32_15435</name>
    <name evidence="8" type="ORF">P7I34_02435</name>
</gene>
<dbReference type="InterPro" id="IPR037004">
    <property type="entry name" value="Exonuc_VII_ssu_sf"/>
</dbReference>
<comment type="caution">
    <text evidence="9">The sequence shown here is derived from an EMBL/GenBank/DDBJ whole genome shotgun (WGS) entry which is preliminary data.</text>
</comment>
<dbReference type="AlphaFoldDB" id="A0A1I1RLN1"/>
<organism evidence="9 10">
    <name type="scientific">Enterococcus casseliflavus</name>
    <name type="common">Enterococcus flavescens</name>
    <dbReference type="NCBI Taxonomy" id="37734"/>
    <lineage>
        <taxon>Bacteria</taxon>
        <taxon>Bacillati</taxon>
        <taxon>Bacillota</taxon>
        <taxon>Bacilli</taxon>
        <taxon>Lactobacillales</taxon>
        <taxon>Enterococcaceae</taxon>
        <taxon>Enterococcus</taxon>
    </lineage>
</organism>
<accession>A0A1I1RLN1</accession>
<evidence type="ECO:0000313" key="11">
    <source>
        <dbReference type="Proteomes" id="UP001253851"/>
    </source>
</evidence>
<keyword evidence="4 6" id="KW-0378">Hydrolase</keyword>
<comment type="catalytic activity">
    <reaction evidence="6">
        <text>Exonucleolytic cleavage in either 5'- to 3'- or 3'- to 5'-direction to yield nucleoside 5'-phosphates.</text>
        <dbReference type="EC" id="3.1.11.6"/>
    </reaction>
</comment>
<keyword evidence="5 6" id="KW-0269">Exonuclease</keyword>
<evidence type="ECO:0000313" key="10">
    <source>
        <dbReference type="Proteomes" id="UP000286288"/>
    </source>
</evidence>
<evidence type="ECO:0000313" key="9">
    <source>
        <dbReference type="EMBL" id="RHK07447.1"/>
    </source>
</evidence>
<dbReference type="GeneID" id="15141862"/>
<dbReference type="Gene3D" id="1.10.287.1040">
    <property type="entry name" value="Exonuclease VII, small subunit"/>
    <property type="match status" value="1"/>
</dbReference>
<name>A0A1I1RLN1_ENTCA</name>
<dbReference type="RefSeq" id="WP_005225774.1">
    <property type="nucleotide sequence ID" value="NZ_BAAAXK010000047.1"/>
</dbReference>
<dbReference type="Pfam" id="PF02609">
    <property type="entry name" value="Exonuc_VII_S"/>
    <property type="match status" value="1"/>
</dbReference>
<evidence type="ECO:0000313" key="8">
    <source>
        <dbReference type="EMBL" id="MDT2981503.1"/>
    </source>
</evidence>
<comment type="similarity">
    <text evidence="1 6">Belongs to the XseB family.</text>
</comment>
<dbReference type="PANTHER" id="PTHR34137">
    <property type="entry name" value="EXODEOXYRIBONUCLEASE 7 SMALL SUBUNIT"/>
    <property type="match status" value="1"/>
</dbReference>
<dbReference type="GO" id="GO:0006308">
    <property type="term" value="P:DNA catabolic process"/>
    <property type="evidence" value="ECO:0007669"/>
    <property type="project" value="UniProtKB-UniRule"/>
</dbReference>
<keyword evidence="2 6" id="KW-0963">Cytoplasm</keyword>
<dbReference type="PIRSF" id="PIRSF006488">
    <property type="entry name" value="Exonuc_VII_S"/>
    <property type="match status" value="1"/>
</dbReference>
<dbReference type="OrthoDB" id="9798666at2"/>
<dbReference type="GO" id="GO:0009318">
    <property type="term" value="C:exodeoxyribonuclease VII complex"/>
    <property type="evidence" value="ECO:0007669"/>
    <property type="project" value="UniProtKB-UniRule"/>
</dbReference>
<dbReference type="EMBL" id="QRMZ01000004">
    <property type="protein sequence ID" value="RHK07447.1"/>
    <property type="molecule type" value="Genomic_DNA"/>
</dbReference>
<reference evidence="9 10" key="1">
    <citation type="submission" date="2018-08" db="EMBL/GenBank/DDBJ databases">
        <title>A genome reference for cultivated species of the human gut microbiota.</title>
        <authorList>
            <person name="Zou Y."/>
            <person name="Xue W."/>
            <person name="Luo G."/>
        </authorList>
    </citation>
    <scope>NUCLEOTIDE SEQUENCE [LARGE SCALE GENOMIC DNA]</scope>
    <source>
        <strain evidence="9 10">AF48-16</strain>
    </source>
</reference>